<accession>A0ABD0N8Q3</accession>
<name>A0ABD0N8Q3_CIRMR</name>
<proteinExistence type="predicted"/>
<reference evidence="2 3" key="1">
    <citation type="submission" date="2024-05" db="EMBL/GenBank/DDBJ databases">
        <title>Genome sequencing and assembly of Indian major carp, Cirrhinus mrigala (Hamilton, 1822).</title>
        <authorList>
            <person name="Mohindra V."/>
            <person name="Chowdhury L.M."/>
            <person name="Lal K."/>
            <person name="Jena J.K."/>
        </authorList>
    </citation>
    <scope>NUCLEOTIDE SEQUENCE [LARGE SCALE GENOMIC DNA]</scope>
    <source>
        <strain evidence="2">CM1030</strain>
        <tissue evidence="2">Blood</tissue>
    </source>
</reference>
<protein>
    <submittedName>
        <fullName evidence="2">Uncharacterized protein</fullName>
    </submittedName>
</protein>
<dbReference type="InterPro" id="IPR052231">
    <property type="entry name" value="Rho_GEF_signaling-related"/>
</dbReference>
<feature type="non-terminal residue" evidence="2">
    <location>
        <position position="1"/>
    </location>
</feature>
<feature type="region of interest" description="Disordered" evidence="1">
    <location>
        <begin position="118"/>
        <end position="147"/>
    </location>
</feature>
<dbReference type="AlphaFoldDB" id="A0ABD0N8Q3"/>
<dbReference type="PANTHER" id="PTHR45845">
    <property type="entry name" value="RHO GUANINE NUCLEOTIDE EXCHANGE FACTOR-RELATED"/>
    <property type="match status" value="1"/>
</dbReference>
<evidence type="ECO:0000313" key="3">
    <source>
        <dbReference type="Proteomes" id="UP001529510"/>
    </source>
</evidence>
<feature type="non-terminal residue" evidence="2">
    <location>
        <position position="285"/>
    </location>
</feature>
<feature type="region of interest" description="Disordered" evidence="1">
    <location>
        <begin position="258"/>
        <end position="285"/>
    </location>
</feature>
<evidence type="ECO:0000313" key="2">
    <source>
        <dbReference type="EMBL" id="KAL0157617.1"/>
    </source>
</evidence>
<organism evidence="2 3">
    <name type="scientific">Cirrhinus mrigala</name>
    <name type="common">Mrigala</name>
    <dbReference type="NCBI Taxonomy" id="683832"/>
    <lineage>
        <taxon>Eukaryota</taxon>
        <taxon>Metazoa</taxon>
        <taxon>Chordata</taxon>
        <taxon>Craniata</taxon>
        <taxon>Vertebrata</taxon>
        <taxon>Euteleostomi</taxon>
        <taxon>Actinopterygii</taxon>
        <taxon>Neopterygii</taxon>
        <taxon>Teleostei</taxon>
        <taxon>Ostariophysi</taxon>
        <taxon>Cypriniformes</taxon>
        <taxon>Cyprinidae</taxon>
        <taxon>Labeoninae</taxon>
        <taxon>Labeonini</taxon>
        <taxon>Cirrhinus</taxon>
    </lineage>
</organism>
<dbReference type="PANTHER" id="PTHR45845:SF2">
    <property type="entry name" value="RIKEN CDNA D630003M21 GENE"/>
    <property type="match status" value="1"/>
</dbReference>
<gene>
    <name evidence="2" type="ORF">M9458_045693</name>
</gene>
<sequence>ALYSQRVFKFSGWPLCLHDRIVIQLAPINTLLLKPGDFYLQVVPFGNQVARIVVQSLLEVECEPEETPIPETSYHSIFTEAWLRELNEGRHGAPLARCVLKTEQGVVKVPWEEVANPEFEDDRRMASSSPSNQQESSSLCHPHTPTPSNFSVETRICPARDGIAVSLRLVDNSSSSRQVEMDPAQSGMRPVGWVSPNTWDSRSKSSLVSNYNDLMDLTKETHWVQPHTPLLRSSSATRDRTACVRTVRFAEEPCTPCMQRKRGQGTKAQKCRYMDAQEKPIKPKE</sequence>
<dbReference type="EMBL" id="JAMKFB020000023">
    <property type="protein sequence ID" value="KAL0157617.1"/>
    <property type="molecule type" value="Genomic_DNA"/>
</dbReference>
<comment type="caution">
    <text evidence="2">The sequence shown here is derived from an EMBL/GenBank/DDBJ whole genome shotgun (WGS) entry which is preliminary data.</text>
</comment>
<feature type="compositionally biased region" description="Low complexity" evidence="1">
    <location>
        <begin position="127"/>
        <end position="138"/>
    </location>
</feature>
<evidence type="ECO:0000256" key="1">
    <source>
        <dbReference type="SAM" id="MobiDB-lite"/>
    </source>
</evidence>
<keyword evidence="3" id="KW-1185">Reference proteome</keyword>
<dbReference type="Proteomes" id="UP001529510">
    <property type="component" value="Unassembled WGS sequence"/>
</dbReference>
<feature type="compositionally biased region" description="Basic and acidic residues" evidence="1">
    <location>
        <begin position="272"/>
        <end position="285"/>
    </location>
</feature>